<proteinExistence type="predicted"/>
<accession>A0A375HA99</accession>
<dbReference type="EMBL" id="LT984809">
    <property type="protein sequence ID" value="SPD48702.1"/>
    <property type="molecule type" value="Genomic_DNA"/>
</dbReference>
<sequence length="24" mass="2720">MDGEVICAKIPRRNGEISTYLKLL</sequence>
<dbReference type="AlphaFoldDB" id="A0A375HA99"/>
<name>A0A375HA99_9BURK</name>
<protein>
    <submittedName>
        <fullName evidence="1">Uncharacterized protein</fullName>
    </submittedName>
</protein>
<reference evidence="1" key="1">
    <citation type="submission" date="2018-01" db="EMBL/GenBank/DDBJ databases">
        <authorList>
            <person name="Gaut B.S."/>
            <person name="Morton B.R."/>
            <person name="Clegg M.T."/>
            <person name="Duvall M.R."/>
        </authorList>
    </citation>
    <scope>NUCLEOTIDE SEQUENCE</scope>
    <source>
        <strain evidence="1">Cupriavidus taiwanensis STM 8555</strain>
    </source>
</reference>
<geneLocation type="plasmid" evidence="1">
    <name>I</name>
</geneLocation>
<evidence type="ECO:0000313" key="1">
    <source>
        <dbReference type="EMBL" id="SPD48702.1"/>
    </source>
</evidence>
<organism evidence="1">
    <name type="scientific">Cupriavidus taiwanensis</name>
    <dbReference type="NCBI Taxonomy" id="164546"/>
    <lineage>
        <taxon>Bacteria</taxon>
        <taxon>Pseudomonadati</taxon>
        <taxon>Pseudomonadota</taxon>
        <taxon>Betaproteobacteria</taxon>
        <taxon>Burkholderiales</taxon>
        <taxon>Burkholderiaceae</taxon>
        <taxon>Cupriavidus</taxon>
    </lineage>
</organism>
<keyword evidence="1" id="KW-0614">Plasmid</keyword>
<gene>
    <name evidence="1" type="ORF">CBM2612_P0047</name>
</gene>